<dbReference type="PANTHER" id="PTHR13510:SF44">
    <property type="entry name" value="RABENOSYN-5"/>
    <property type="match status" value="1"/>
</dbReference>
<evidence type="ECO:0000313" key="7">
    <source>
        <dbReference type="EMBL" id="TMW69800.1"/>
    </source>
</evidence>
<dbReference type="SUPFAM" id="SSF55961">
    <property type="entry name" value="Bet v1-like"/>
    <property type="match status" value="1"/>
</dbReference>
<dbReference type="InterPro" id="IPR000306">
    <property type="entry name" value="Znf_FYVE"/>
</dbReference>
<dbReference type="InterPro" id="IPR023393">
    <property type="entry name" value="START-like_dom_sf"/>
</dbReference>
<comment type="caution">
    <text evidence="7">The sequence shown here is derived from an EMBL/GenBank/DDBJ whole genome shotgun (WGS) entry which is preliminary data.</text>
</comment>
<evidence type="ECO:0000256" key="5">
    <source>
        <dbReference type="SAM" id="MobiDB-lite"/>
    </source>
</evidence>
<dbReference type="PANTHER" id="PTHR13510">
    <property type="entry name" value="FYVE-FINGER-CONTAINING RAB5 EFFECTOR PROTEIN RABENOSYN-5-RELATED"/>
    <property type="match status" value="1"/>
</dbReference>
<evidence type="ECO:0000256" key="4">
    <source>
        <dbReference type="PROSITE-ProRule" id="PRU00091"/>
    </source>
</evidence>
<feature type="region of interest" description="Disordered" evidence="5">
    <location>
        <begin position="388"/>
        <end position="413"/>
    </location>
</feature>
<dbReference type="InterPro" id="IPR017455">
    <property type="entry name" value="Znf_FYVE-rel"/>
</dbReference>
<name>A0A8K1CW59_PYTOL</name>
<dbReference type="EMBL" id="SPLM01000001">
    <property type="protein sequence ID" value="TMW69800.1"/>
    <property type="molecule type" value="Genomic_DNA"/>
</dbReference>
<dbReference type="OrthoDB" id="103893at2759"/>
<dbReference type="GO" id="GO:0008270">
    <property type="term" value="F:zinc ion binding"/>
    <property type="evidence" value="ECO:0007669"/>
    <property type="project" value="UniProtKB-KW"/>
</dbReference>
<dbReference type="AlphaFoldDB" id="A0A8K1CW59"/>
<dbReference type="Gene3D" id="3.30.40.10">
    <property type="entry name" value="Zinc/RING finger domain, C3HC4 (zinc finger)"/>
    <property type="match status" value="1"/>
</dbReference>
<evidence type="ECO:0000259" key="6">
    <source>
        <dbReference type="PROSITE" id="PS50178"/>
    </source>
</evidence>
<dbReference type="Gene3D" id="3.30.530.20">
    <property type="match status" value="1"/>
</dbReference>
<sequence length="474" mass="52465">MKFPQTQSPFPPLQLSPAYINSLLQLERALVDQTIAEYDQFAYIQNGAVDKTKWKHIMTRENLRIYRAIGDHSDDDHLILHEQLLDSSASTSLGRTMSTSRMDVKGGMRLMGVGTIAGSLSDFLYCDATHTENDMQIRTSYISDSCIDWHLLHTLRGATLDNPFRTSTIKYHVKGNPSAAGIGVRPRDFVLLDCTGDTTLPNGEHVGYSIYHSIEVPGCGPREGLVRGQVSCEYVLRSQGPNSVEIYMRLLGEMGGNINDSIATLTVSAAFASVWRMPWGGQNKKLAWMLKQQRRHRAQNPANPRTPDRCRVCKKSFSLLRSATGCHICMEHICSKCLVVRKISYVRASRKLVQVPTRVCKHCVKQASMIDAADIARSAFVPQDIASHFEGSHDGSSKDSLGSDQSPSSGLGDVTIESAETWEQAQYNPHGTVYSYSSEDADENQRASVSVDGYLMQLLARMEHSDSLPSKAAS</sequence>
<dbReference type="InterPro" id="IPR013083">
    <property type="entry name" value="Znf_RING/FYVE/PHD"/>
</dbReference>
<accession>A0A8K1CW59</accession>
<feature type="compositionally biased region" description="Polar residues" evidence="5">
    <location>
        <begin position="398"/>
        <end position="409"/>
    </location>
</feature>
<dbReference type="SUPFAM" id="SSF57903">
    <property type="entry name" value="FYVE/PHD zinc finger"/>
    <property type="match status" value="1"/>
</dbReference>
<organism evidence="7 8">
    <name type="scientific">Pythium oligandrum</name>
    <name type="common">Mycoparasitic fungus</name>
    <dbReference type="NCBI Taxonomy" id="41045"/>
    <lineage>
        <taxon>Eukaryota</taxon>
        <taxon>Sar</taxon>
        <taxon>Stramenopiles</taxon>
        <taxon>Oomycota</taxon>
        <taxon>Peronosporomycetes</taxon>
        <taxon>Pythiales</taxon>
        <taxon>Pythiaceae</taxon>
        <taxon>Pythium</taxon>
    </lineage>
</organism>
<reference evidence="7" key="1">
    <citation type="submission" date="2019-03" db="EMBL/GenBank/DDBJ databases">
        <title>Long read genome sequence of the mycoparasitic Pythium oligandrum ATCC 38472 isolated from sugarbeet rhizosphere.</title>
        <authorList>
            <person name="Gaulin E."/>
        </authorList>
    </citation>
    <scope>NUCLEOTIDE SEQUENCE</scope>
    <source>
        <strain evidence="7">ATCC 38472_TT</strain>
    </source>
</reference>
<keyword evidence="2 4" id="KW-0863">Zinc-finger</keyword>
<evidence type="ECO:0000256" key="1">
    <source>
        <dbReference type="ARBA" id="ARBA00022723"/>
    </source>
</evidence>
<dbReference type="InterPro" id="IPR011011">
    <property type="entry name" value="Znf_FYVE_PHD"/>
</dbReference>
<evidence type="ECO:0000256" key="3">
    <source>
        <dbReference type="ARBA" id="ARBA00022833"/>
    </source>
</evidence>
<gene>
    <name evidence="7" type="ORF">Poli38472_001956</name>
</gene>
<evidence type="ECO:0000256" key="2">
    <source>
        <dbReference type="ARBA" id="ARBA00022771"/>
    </source>
</evidence>
<dbReference type="Pfam" id="PF01363">
    <property type="entry name" value="FYVE"/>
    <property type="match status" value="1"/>
</dbReference>
<evidence type="ECO:0000313" key="8">
    <source>
        <dbReference type="Proteomes" id="UP000794436"/>
    </source>
</evidence>
<dbReference type="CDD" id="cd00065">
    <property type="entry name" value="FYVE_like_SF"/>
    <property type="match status" value="1"/>
</dbReference>
<keyword evidence="3" id="KW-0862">Zinc</keyword>
<keyword evidence="1" id="KW-0479">Metal-binding</keyword>
<dbReference type="PROSITE" id="PS50178">
    <property type="entry name" value="ZF_FYVE"/>
    <property type="match status" value="1"/>
</dbReference>
<dbReference type="InterPro" id="IPR052727">
    <property type="entry name" value="Rab4/Rab5_effector"/>
</dbReference>
<feature type="domain" description="FYVE-type" evidence="6">
    <location>
        <begin position="304"/>
        <end position="368"/>
    </location>
</feature>
<dbReference type="Proteomes" id="UP000794436">
    <property type="component" value="Unassembled WGS sequence"/>
</dbReference>
<keyword evidence="8" id="KW-1185">Reference proteome</keyword>
<proteinExistence type="predicted"/>
<protein>
    <recommendedName>
        <fullName evidence="6">FYVE-type domain-containing protein</fullName>
    </recommendedName>
</protein>